<dbReference type="InterPro" id="IPR001452">
    <property type="entry name" value="SH3_domain"/>
</dbReference>
<evidence type="ECO:0000256" key="4">
    <source>
        <dbReference type="ARBA" id="ARBA00022475"/>
    </source>
</evidence>
<proteinExistence type="predicted"/>
<dbReference type="InterPro" id="IPR036028">
    <property type="entry name" value="SH3-like_dom_sf"/>
</dbReference>
<evidence type="ECO:0000256" key="6">
    <source>
        <dbReference type="ARBA" id="ARBA00022737"/>
    </source>
</evidence>
<evidence type="ECO:0000256" key="2">
    <source>
        <dbReference type="ARBA" id="ARBA00004496"/>
    </source>
</evidence>
<dbReference type="CDD" id="cd00174">
    <property type="entry name" value="SH3"/>
    <property type="match status" value="1"/>
</dbReference>
<accession>A0A1R2BDR9</accession>
<dbReference type="SMART" id="SM00326">
    <property type="entry name" value="SH3"/>
    <property type="match status" value="1"/>
</dbReference>
<evidence type="ECO:0000256" key="8">
    <source>
        <dbReference type="ARBA" id="ARBA00023136"/>
    </source>
</evidence>
<gene>
    <name evidence="12" type="ORF">SteCoe_26087</name>
</gene>
<dbReference type="AlphaFoldDB" id="A0A1R2BDR9"/>
<keyword evidence="7" id="KW-0863">Zinc-finger</keyword>
<comment type="caution">
    <text evidence="12">The sequence shown here is derived from an EMBL/GenBank/DDBJ whole genome shotgun (WGS) entry which is preliminary data.</text>
</comment>
<evidence type="ECO:0000256" key="3">
    <source>
        <dbReference type="ARBA" id="ARBA00022443"/>
    </source>
</evidence>
<comment type="subcellular location">
    <subcellularLocation>
        <location evidence="1">Cell membrane</location>
    </subcellularLocation>
    <subcellularLocation>
        <location evidence="2">Cytoplasm</location>
    </subcellularLocation>
</comment>
<evidence type="ECO:0000256" key="7">
    <source>
        <dbReference type="ARBA" id="ARBA00022771"/>
    </source>
</evidence>
<keyword evidence="6" id="KW-0677">Repeat</keyword>
<dbReference type="GO" id="GO:0005737">
    <property type="term" value="C:cytoplasm"/>
    <property type="evidence" value="ECO:0007669"/>
    <property type="project" value="UniProtKB-SubCell"/>
</dbReference>
<dbReference type="Proteomes" id="UP000187209">
    <property type="component" value="Unassembled WGS sequence"/>
</dbReference>
<dbReference type="PANTHER" id="PTHR15135">
    <property type="entry name" value="STAC"/>
    <property type="match status" value="1"/>
</dbReference>
<evidence type="ECO:0000256" key="9">
    <source>
        <dbReference type="PROSITE-ProRule" id="PRU00192"/>
    </source>
</evidence>
<protein>
    <recommendedName>
        <fullName evidence="11">SH3 domain-containing protein</fullName>
    </recommendedName>
</protein>
<evidence type="ECO:0000313" key="12">
    <source>
        <dbReference type="EMBL" id="OMJ74880.1"/>
    </source>
</evidence>
<keyword evidence="3 9" id="KW-0728">SH3 domain</keyword>
<keyword evidence="13" id="KW-1185">Reference proteome</keyword>
<name>A0A1R2BDR9_9CILI</name>
<evidence type="ECO:0000256" key="10">
    <source>
        <dbReference type="SAM" id="MobiDB-lite"/>
    </source>
</evidence>
<dbReference type="GO" id="GO:0005886">
    <property type="term" value="C:plasma membrane"/>
    <property type="evidence" value="ECO:0007669"/>
    <property type="project" value="UniProtKB-SubCell"/>
</dbReference>
<dbReference type="PANTHER" id="PTHR15135:SF7">
    <property type="entry name" value="STAC-LIKE, ISOFORM J"/>
    <property type="match status" value="1"/>
</dbReference>
<feature type="domain" description="SH3" evidence="11">
    <location>
        <begin position="260"/>
        <end position="318"/>
    </location>
</feature>
<dbReference type="GO" id="GO:0008270">
    <property type="term" value="F:zinc ion binding"/>
    <property type="evidence" value="ECO:0007669"/>
    <property type="project" value="UniProtKB-KW"/>
</dbReference>
<dbReference type="GO" id="GO:1903078">
    <property type="term" value="P:positive regulation of protein localization to plasma membrane"/>
    <property type="evidence" value="ECO:0007669"/>
    <property type="project" value="TreeGrafter"/>
</dbReference>
<organism evidence="12 13">
    <name type="scientific">Stentor coeruleus</name>
    <dbReference type="NCBI Taxonomy" id="5963"/>
    <lineage>
        <taxon>Eukaryota</taxon>
        <taxon>Sar</taxon>
        <taxon>Alveolata</taxon>
        <taxon>Ciliophora</taxon>
        <taxon>Postciliodesmatophora</taxon>
        <taxon>Heterotrichea</taxon>
        <taxon>Heterotrichida</taxon>
        <taxon>Stentoridae</taxon>
        <taxon>Stentor</taxon>
    </lineage>
</organism>
<keyword evidence="4" id="KW-1003">Cell membrane</keyword>
<reference evidence="12 13" key="1">
    <citation type="submission" date="2016-11" db="EMBL/GenBank/DDBJ databases">
        <title>The macronuclear genome of Stentor coeruleus: a giant cell with tiny introns.</title>
        <authorList>
            <person name="Slabodnick M."/>
            <person name="Ruby J.G."/>
            <person name="Reiff S.B."/>
            <person name="Swart E.C."/>
            <person name="Gosai S."/>
            <person name="Prabakaran S."/>
            <person name="Witkowska E."/>
            <person name="Larue G.E."/>
            <person name="Fisher S."/>
            <person name="Freeman R.M."/>
            <person name="Gunawardena J."/>
            <person name="Chu W."/>
            <person name="Stover N.A."/>
            <person name="Gregory B.D."/>
            <person name="Nowacki M."/>
            <person name="Derisi J."/>
            <person name="Roy S.W."/>
            <person name="Marshall W.F."/>
            <person name="Sood P."/>
        </authorList>
    </citation>
    <scope>NUCLEOTIDE SEQUENCE [LARGE SCALE GENOMIC DNA]</scope>
    <source>
        <strain evidence="12">WM001</strain>
    </source>
</reference>
<evidence type="ECO:0000256" key="1">
    <source>
        <dbReference type="ARBA" id="ARBA00004236"/>
    </source>
</evidence>
<dbReference type="EMBL" id="MPUH01000723">
    <property type="protein sequence ID" value="OMJ74880.1"/>
    <property type="molecule type" value="Genomic_DNA"/>
</dbReference>
<evidence type="ECO:0000313" key="13">
    <source>
        <dbReference type="Proteomes" id="UP000187209"/>
    </source>
</evidence>
<keyword evidence="5" id="KW-0963">Cytoplasm</keyword>
<feature type="region of interest" description="Disordered" evidence="10">
    <location>
        <begin position="79"/>
        <end position="100"/>
    </location>
</feature>
<dbReference type="InterPro" id="IPR039688">
    <property type="entry name" value="STAC1/2/3"/>
</dbReference>
<evidence type="ECO:0000259" key="11">
    <source>
        <dbReference type="PROSITE" id="PS50002"/>
    </source>
</evidence>
<sequence length="318" mass="36594">MSDKKKVLGKGKLKQKDPPLIKKLELPKYAMENLVSDEYNIKKFKSPKILTSQANSEPIKNSITPTPLSTAKRRFFNKRISETPKLSKDGSESKRKSLQNLHENNEVFLRSLGTKLNKYKQKNCELEEKLKNMESRFRLEEYSLRGEIEKLSSDLKKQKLESTERETALHQEILRLRRENEENKVLFKFQISQVFSLIDSHLDSGTKEKLESLVNDFTMKNDEISTPDSNILVQVSPTNCTASFSNMPNELMSSREIIKSSLVQAIVLYDYTPVSQGELKLKSGDRIVILNSDENNGWWLGRIGDKIGMFPRNCVMLD</sequence>
<dbReference type="SUPFAM" id="SSF50044">
    <property type="entry name" value="SH3-domain"/>
    <property type="match status" value="1"/>
</dbReference>
<keyword evidence="8" id="KW-0472">Membrane</keyword>
<keyword evidence="7" id="KW-0479">Metal-binding</keyword>
<dbReference type="OrthoDB" id="5971719at2759"/>
<dbReference type="PRINTS" id="PR00452">
    <property type="entry name" value="SH3DOMAIN"/>
</dbReference>
<feature type="compositionally biased region" description="Basic and acidic residues" evidence="10">
    <location>
        <begin position="79"/>
        <end position="95"/>
    </location>
</feature>
<keyword evidence="7" id="KW-0862">Zinc</keyword>
<dbReference type="PROSITE" id="PS50002">
    <property type="entry name" value="SH3"/>
    <property type="match status" value="1"/>
</dbReference>
<evidence type="ECO:0000256" key="5">
    <source>
        <dbReference type="ARBA" id="ARBA00022490"/>
    </source>
</evidence>
<dbReference type="Gene3D" id="2.30.30.40">
    <property type="entry name" value="SH3 Domains"/>
    <property type="match status" value="1"/>
</dbReference>
<dbReference type="Pfam" id="PF00018">
    <property type="entry name" value="SH3_1"/>
    <property type="match status" value="1"/>
</dbReference>